<keyword evidence="3 6" id="KW-0975">Bacterial flagellum</keyword>
<evidence type="ECO:0000259" key="8">
    <source>
        <dbReference type="Pfam" id="PF22692"/>
    </source>
</evidence>
<feature type="domain" description="Flagellar basal-body/hook protein C-terminal" evidence="7">
    <location>
        <begin position="198"/>
        <end position="242"/>
    </location>
</feature>
<gene>
    <name evidence="9" type="primary">flgF</name>
    <name evidence="9" type="ORF">ETQ85_25220</name>
</gene>
<evidence type="ECO:0000256" key="2">
    <source>
        <dbReference type="ARBA" id="ARBA00009677"/>
    </source>
</evidence>
<dbReference type="InterPro" id="IPR012836">
    <property type="entry name" value="FlgF"/>
</dbReference>
<comment type="similarity">
    <text evidence="2 6">Belongs to the flagella basal body rod proteins family.</text>
</comment>
<comment type="subcellular location">
    <subcellularLocation>
        <location evidence="1 6">Bacterial flagellum basal body</location>
    </subcellularLocation>
</comment>
<protein>
    <recommendedName>
        <fullName evidence="5 6">Flagellar basal-body rod protein FlgF</fullName>
    </recommendedName>
</protein>
<comment type="subunit">
    <text evidence="4 6">The basal body constitutes a major portion of the flagellar organelle and consists of five rings (E,L,P,S, and M) mounted on a central rod. The rod consists of about 26 subunits of FlgG in the distal portion, and FlgB, FlgC and FlgF are thought to build up the proximal portion of the rod with about 6 subunits each.</text>
</comment>
<dbReference type="NCBIfam" id="NF009280">
    <property type="entry name" value="PRK12640.1"/>
    <property type="match status" value="1"/>
</dbReference>
<evidence type="ECO:0000313" key="10">
    <source>
        <dbReference type="Proteomes" id="UP000389128"/>
    </source>
</evidence>
<sequence>MDRLIYTAMTGASSTLGQQAAVAHNMANATSTGFKTELHRLRAVPVQNAQMPTRAFVADASVADDFSTGPLQHTNRPLDMAVQGKGWFAVQAADGTEAYTRDGSFEVSANGILQTRGGLPVIGTGGPITIPPDVEVAVGADGSISTVPRSGSRNNTSAVDQLKLVNPPEQDLKRGPDGLFRLTSGAAAQADPAVRVASGYLEGSNVNVVEQMVSMISLARQFEMQTKMLSTAQEMDRSASQLVAKS</sequence>
<evidence type="ECO:0000259" key="7">
    <source>
        <dbReference type="Pfam" id="PF06429"/>
    </source>
</evidence>
<dbReference type="SUPFAM" id="SSF117143">
    <property type="entry name" value="Flagellar hook protein flgE"/>
    <property type="match status" value="1"/>
</dbReference>
<dbReference type="InterPro" id="IPR010930">
    <property type="entry name" value="Flg_bb/hook_C_dom"/>
</dbReference>
<dbReference type="Proteomes" id="UP000389128">
    <property type="component" value="Unassembled WGS sequence"/>
</dbReference>
<accession>A0A6C2C9N2</accession>
<dbReference type="Pfam" id="PF22692">
    <property type="entry name" value="LlgE_F_G_D1"/>
    <property type="match status" value="1"/>
</dbReference>
<dbReference type="RefSeq" id="WP_148581765.1">
    <property type="nucleotide sequence ID" value="NZ_JAVEUW010000062.1"/>
</dbReference>
<feature type="domain" description="Flagellar hook protein FlgE/F/G-like D1" evidence="8">
    <location>
        <begin position="81"/>
        <end position="145"/>
    </location>
</feature>
<comment type="caution">
    <text evidence="9">The sequence shown here is derived from an EMBL/GenBank/DDBJ whole genome shotgun (WGS) entry which is preliminary data.</text>
</comment>
<dbReference type="EMBL" id="SDKK01000053">
    <property type="protein sequence ID" value="TYC50597.1"/>
    <property type="molecule type" value="Genomic_DNA"/>
</dbReference>
<dbReference type="OrthoDB" id="9804559at2"/>
<evidence type="ECO:0000256" key="4">
    <source>
        <dbReference type="ARBA" id="ARBA00038560"/>
    </source>
</evidence>
<dbReference type="InterPro" id="IPR053967">
    <property type="entry name" value="LlgE_F_G-like_D1"/>
</dbReference>
<evidence type="ECO:0000256" key="1">
    <source>
        <dbReference type="ARBA" id="ARBA00004117"/>
    </source>
</evidence>
<keyword evidence="10" id="KW-1185">Reference proteome</keyword>
<evidence type="ECO:0000256" key="5">
    <source>
        <dbReference type="ARBA" id="ARBA00040228"/>
    </source>
</evidence>
<dbReference type="GO" id="GO:0030694">
    <property type="term" value="C:bacterial-type flagellum basal body, rod"/>
    <property type="evidence" value="ECO:0007669"/>
    <property type="project" value="UniProtKB-UniRule"/>
</dbReference>
<evidence type="ECO:0000256" key="3">
    <source>
        <dbReference type="ARBA" id="ARBA00023143"/>
    </source>
</evidence>
<organism evidence="9 10">
    <name type="scientific">Zoogloea oleivorans</name>
    <dbReference type="NCBI Taxonomy" id="1552750"/>
    <lineage>
        <taxon>Bacteria</taxon>
        <taxon>Pseudomonadati</taxon>
        <taxon>Pseudomonadota</taxon>
        <taxon>Betaproteobacteria</taxon>
        <taxon>Rhodocyclales</taxon>
        <taxon>Zoogloeaceae</taxon>
        <taxon>Zoogloea</taxon>
    </lineage>
</organism>
<dbReference type="Pfam" id="PF06429">
    <property type="entry name" value="Flg_bbr_C"/>
    <property type="match status" value="1"/>
</dbReference>
<evidence type="ECO:0000256" key="6">
    <source>
        <dbReference type="RuleBase" id="RU362116"/>
    </source>
</evidence>
<proteinExistence type="inferred from homology"/>
<keyword evidence="9" id="KW-0969">Cilium</keyword>
<dbReference type="NCBIfam" id="TIGR02490">
    <property type="entry name" value="flgF"/>
    <property type="match status" value="1"/>
</dbReference>
<dbReference type="PANTHER" id="PTHR30435">
    <property type="entry name" value="FLAGELLAR PROTEIN"/>
    <property type="match status" value="1"/>
</dbReference>
<evidence type="ECO:0000313" key="9">
    <source>
        <dbReference type="EMBL" id="TYC50597.1"/>
    </source>
</evidence>
<keyword evidence="9" id="KW-0282">Flagellum</keyword>
<dbReference type="InterPro" id="IPR020013">
    <property type="entry name" value="Flagellar_FlgE/F/G"/>
</dbReference>
<dbReference type="GO" id="GO:0071978">
    <property type="term" value="P:bacterial-type flagellum-dependent swarming motility"/>
    <property type="evidence" value="ECO:0007669"/>
    <property type="project" value="TreeGrafter"/>
</dbReference>
<dbReference type="NCBIfam" id="TIGR03506">
    <property type="entry name" value="FlgEFG_subfam"/>
    <property type="match status" value="1"/>
</dbReference>
<dbReference type="InterPro" id="IPR037925">
    <property type="entry name" value="FlgE/F/G-like"/>
</dbReference>
<dbReference type="PANTHER" id="PTHR30435:SF18">
    <property type="entry name" value="FLAGELLAR BASAL-BODY ROD PROTEIN FLGF"/>
    <property type="match status" value="1"/>
</dbReference>
<reference evidence="9 10" key="1">
    <citation type="submission" date="2019-01" db="EMBL/GenBank/DDBJ databases">
        <title>Zoogloea oleivorans genome sequencing and assembly.</title>
        <authorList>
            <person name="Tancsics A."/>
            <person name="Farkas M."/>
            <person name="Kriszt B."/>
            <person name="Maroti G."/>
            <person name="Horvath B."/>
        </authorList>
    </citation>
    <scope>NUCLEOTIDE SEQUENCE [LARGE SCALE GENOMIC DNA]</scope>
    <source>
        <strain evidence="9 10">Buc</strain>
    </source>
</reference>
<dbReference type="AlphaFoldDB" id="A0A6C2C9N2"/>
<name>A0A6C2C9N2_9RHOO</name>
<keyword evidence="9" id="KW-0966">Cell projection</keyword>